<name>A0A448YNI2_BRENA</name>
<dbReference type="SUPFAM" id="SSF47459">
    <property type="entry name" value="HLH, helix-loop-helix DNA-binding domain"/>
    <property type="match status" value="1"/>
</dbReference>
<evidence type="ECO:0000256" key="1">
    <source>
        <dbReference type="SAM" id="MobiDB-lite"/>
    </source>
</evidence>
<dbReference type="EMBL" id="CAACVR010000023">
    <property type="protein sequence ID" value="VEU22451.1"/>
    <property type="molecule type" value="Genomic_DNA"/>
</dbReference>
<protein>
    <submittedName>
        <fullName evidence="3">DEKNAAC103558</fullName>
    </submittedName>
</protein>
<feature type="domain" description="BHLH" evidence="2">
    <location>
        <begin position="162"/>
        <end position="227"/>
    </location>
</feature>
<evidence type="ECO:0000313" key="3">
    <source>
        <dbReference type="EMBL" id="VEU22451.1"/>
    </source>
</evidence>
<dbReference type="AlphaFoldDB" id="A0A448YNI2"/>
<feature type="compositionally biased region" description="Polar residues" evidence="1">
    <location>
        <begin position="29"/>
        <end position="44"/>
    </location>
</feature>
<dbReference type="STRING" id="13370.A0A448YNI2"/>
<feature type="compositionally biased region" description="Basic and acidic residues" evidence="1">
    <location>
        <begin position="157"/>
        <end position="180"/>
    </location>
</feature>
<feature type="compositionally biased region" description="Pro residues" evidence="1">
    <location>
        <begin position="65"/>
        <end position="80"/>
    </location>
</feature>
<dbReference type="OrthoDB" id="3993597at2759"/>
<dbReference type="InterPro" id="IPR011598">
    <property type="entry name" value="bHLH_dom"/>
</dbReference>
<feature type="region of interest" description="Disordered" evidence="1">
    <location>
        <begin position="116"/>
        <end position="180"/>
    </location>
</feature>
<gene>
    <name evidence="3" type="ORF">BRENAR_LOCUS3182</name>
</gene>
<reference evidence="3 4" key="1">
    <citation type="submission" date="2018-12" db="EMBL/GenBank/DDBJ databases">
        <authorList>
            <person name="Tiukova I."/>
            <person name="Dainat J."/>
        </authorList>
    </citation>
    <scope>NUCLEOTIDE SEQUENCE [LARGE SCALE GENOMIC DNA]</scope>
</reference>
<dbReference type="Proteomes" id="UP000290900">
    <property type="component" value="Unassembled WGS sequence"/>
</dbReference>
<sequence>MLLNTFNNLNYSVASSRYAVADWNRQSMPPQSIPAQPVQIQSASEPLVPTPSIQPHLAPTLSDPSQPPNKLPAPPPPPPALQNSSELLSLTETSALESFLDSIANDRSFDKLAKQWGSIDPGYGGGTKKKRKLSSSEVKIESSESPESLSAAAKRQLLTDEEKKQNHTVSEQKRRAMIRDSFRSLSDMLDSSQFEATREDKKKSRSARKAMSKYNVLNRAVVELELLRELNGKLRDLVGEIR</sequence>
<evidence type="ECO:0000313" key="4">
    <source>
        <dbReference type="Proteomes" id="UP000290900"/>
    </source>
</evidence>
<dbReference type="InterPro" id="IPR036638">
    <property type="entry name" value="HLH_DNA-bd_sf"/>
</dbReference>
<keyword evidence="4" id="KW-1185">Reference proteome</keyword>
<dbReference type="GO" id="GO:0046983">
    <property type="term" value="F:protein dimerization activity"/>
    <property type="evidence" value="ECO:0007669"/>
    <property type="project" value="InterPro"/>
</dbReference>
<organism evidence="3 4">
    <name type="scientific">Brettanomyces naardenensis</name>
    <name type="common">Yeast</name>
    <dbReference type="NCBI Taxonomy" id="13370"/>
    <lineage>
        <taxon>Eukaryota</taxon>
        <taxon>Fungi</taxon>
        <taxon>Dikarya</taxon>
        <taxon>Ascomycota</taxon>
        <taxon>Saccharomycotina</taxon>
        <taxon>Pichiomycetes</taxon>
        <taxon>Pichiales</taxon>
        <taxon>Pichiaceae</taxon>
        <taxon>Brettanomyces</taxon>
    </lineage>
</organism>
<feature type="compositionally biased region" description="Low complexity" evidence="1">
    <location>
        <begin position="143"/>
        <end position="153"/>
    </location>
</feature>
<dbReference type="InParanoid" id="A0A448YNI2"/>
<proteinExistence type="predicted"/>
<accession>A0A448YNI2</accession>
<dbReference type="PROSITE" id="PS50888">
    <property type="entry name" value="BHLH"/>
    <property type="match status" value="1"/>
</dbReference>
<feature type="region of interest" description="Disordered" evidence="1">
    <location>
        <begin position="29"/>
        <end position="87"/>
    </location>
</feature>
<dbReference type="Gene3D" id="4.10.280.10">
    <property type="entry name" value="Helix-loop-helix DNA-binding domain"/>
    <property type="match status" value="1"/>
</dbReference>
<evidence type="ECO:0000259" key="2">
    <source>
        <dbReference type="PROSITE" id="PS50888"/>
    </source>
</evidence>